<proteinExistence type="predicted"/>
<evidence type="ECO:0000313" key="1">
    <source>
        <dbReference type="EMBL" id="CDG98836.1"/>
    </source>
</evidence>
<organism evidence="1 2">
    <name type="scientific">Xenorhabdus bovienii str. puntauvense</name>
    <dbReference type="NCBI Taxonomy" id="1398201"/>
    <lineage>
        <taxon>Bacteria</taxon>
        <taxon>Pseudomonadati</taxon>
        <taxon>Pseudomonadota</taxon>
        <taxon>Gammaproteobacteria</taxon>
        <taxon>Enterobacterales</taxon>
        <taxon>Morganellaceae</taxon>
        <taxon>Xenorhabdus</taxon>
    </lineage>
</organism>
<sequence>MSNKLIRIDEVLSRTGYSKSWTYKLIDKGEFPKPVKIGPRSIAFIESEINEWIEQRINKSRCPIEDNI</sequence>
<name>A0A077N9K6_XENBV</name>
<dbReference type="PANTHER" id="PTHR36154:SF1">
    <property type="entry name" value="DNA-BINDING TRANSCRIPTIONAL ACTIVATOR ALPA"/>
    <property type="match status" value="1"/>
</dbReference>
<accession>A0A077N9K6</accession>
<dbReference type="PANTHER" id="PTHR36154">
    <property type="entry name" value="DNA-BINDING TRANSCRIPTIONAL ACTIVATOR ALPA"/>
    <property type="match status" value="1"/>
</dbReference>
<gene>
    <name evidence="1" type="ORF">XBP1_580007</name>
</gene>
<dbReference type="Gene3D" id="1.10.238.160">
    <property type="match status" value="1"/>
</dbReference>
<dbReference type="EMBL" id="CBSW010000263">
    <property type="protein sequence ID" value="CDG98836.1"/>
    <property type="molecule type" value="Genomic_DNA"/>
</dbReference>
<dbReference type="AlphaFoldDB" id="A0A077N9K6"/>
<dbReference type="InterPro" id="IPR052931">
    <property type="entry name" value="Prophage_regulatory_activator"/>
</dbReference>
<dbReference type="RefSeq" id="WP_038195006.1">
    <property type="nucleotide sequence ID" value="NZ_CAWLWN010000056.1"/>
</dbReference>
<dbReference type="HOGENOM" id="CLU_140176_15_1_6"/>
<evidence type="ECO:0000313" key="2">
    <source>
        <dbReference type="Proteomes" id="UP000028511"/>
    </source>
</evidence>
<reference evidence="1" key="1">
    <citation type="submission" date="2013-07" db="EMBL/GenBank/DDBJ databases">
        <title>Sub-species coevolution in mutualistic symbiosis.</title>
        <authorList>
            <person name="Murfin K."/>
            <person name="Klassen J."/>
            <person name="Lee M."/>
            <person name="Forst S."/>
            <person name="Stock P."/>
            <person name="Goodrich-Blair H."/>
        </authorList>
    </citation>
    <scope>NUCLEOTIDE SEQUENCE [LARGE SCALE GENOMIC DNA]</scope>
    <source>
        <strain evidence="1">Puntauvense</strain>
    </source>
</reference>
<protein>
    <submittedName>
        <fullName evidence="1">Putative phage-related protein</fullName>
    </submittedName>
</protein>
<dbReference type="Proteomes" id="UP000028511">
    <property type="component" value="Unassembled WGS sequence"/>
</dbReference>
<dbReference type="Pfam" id="PF05930">
    <property type="entry name" value="Phage_AlpA"/>
    <property type="match status" value="1"/>
</dbReference>
<comment type="caution">
    <text evidence="1">The sequence shown here is derived from an EMBL/GenBank/DDBJ whole genome shotgun (WGS) entry which is preliminary data.</text>
</comment>
<dbReference type="InterPro" id="IPR010260">
    <property type="entry name" value="AlpA"/>
</dbReference>